<organism evidence="1 2">
    <name type="scientific">Pyropia yezoensis</name>
    <name type="common">Susabi-nori</name>
    <name type="synonym">Porphyra yezoensis</name>
    <dbReference type="NCBI Taxonomy" id="2788"/>
    <lineage>
        <taxon>Eukaryota</taxon>
        <taxon>Rhodophyta</taxon>
        <taxon>Bangiophyceae</taxon>
        <taxon>Bangiales</taxon>
        <taxon>Bangiaceae</taxon>
        <taxon>Pyropia</taxon>
    </lineage>
</organism>
<dbReference type="EMBL" id="CM020619">
    <property type="protein sequence ID" value="KAK1863328.1"/>
    <property type="molecule type" value="Genomic_DNA"/>
</dbReference>
<name>A0ACC3C0M3_PYRYE</name>
<reference evidence="1" key="1">
    <citation type="submission" date="2019-11" db="EMBL/GenBank/DDBJ databases">
        <title>Nori genome reveals adaptations in red seaweeds to the harsh intertidal environment.</title>
        <authorList>
            <person name="Wang D."/>
            <person name="Mao Y."/>
        </authorList>
    </citation>
    <scope>NUCLEOTIDE SEQUENCE</scope>
    <source>
        <tissue evidence="1">Gametophyte</tissue>
    </source>
</reference>
<keyword evidence="2" id="KW-1185">Reference proteome</keyword>
<accession>A0ACC3C0M3</accession>
<sequence length="303" mass="32299">MALFAADAHLAGGGRPRVACANVCFACLYRVCAPRRRAGGVQGGAWGSSSPSPRGEGEDDGGKQVTTRFRAPPGPSTRLQTRPARGVPHAAAAPHAPPRDGRPLHGPVIRGVVGVAAAAEVVTNVSHPPSHLCPLPPPPSVGRPHPRRHRRRDGQVVRPPPHHRLHHRGDHTHRHRTHPPPPQAAPKHPTRPPPVAAAATTTTTTATAATRANRREHPPHHPCGDRRHCRRPRGRLVAQHPRGEAARPATHAHRAANDGRCSVAERQRQRRRRRNVRSVVVMVVVGGGGVVPPAAVAVAVAGW</sequence>
<gene>
    <name evidence="1" type="ORF">I4F81_005886</name>
</gene>
<comment type="caution">
    <text evidence="1">The sequence shown here is derived from an EMBL/GenBank/DDBJ whole genome shotgun (WGS) entry which is preliminary data.</text>
</comment>
<proteinExistence type="predicted"/>
<evidence type="ECO:0000313" key="1">
    <source>
        <dbReference type="EMBL" id="KAK1863328.1"/>
    </source>
</evidence>
<protein>
    <submittedName>
        <fullName evidence="1">Uncharacterized protein</fullName>
    </submittedName>
</protein>
<dbReference type="Proteomes" id="UP000798662">
    <property type="component" value="Chromosome 2"/>
</dbReference>
<evidence type="ECO:0000313" key="2">
    <source>
        <dbReference type="Proteomes" id="UP000798662"/>
    </source>
</evidence>